<keyword evidence="10" id="KW-1185">Reference proteome</keyword>
<gene>
    <name evidence="9" type="ORF">C8D86_10214</name>
</gene>
<evidence type="ECO:0000256" key="1">
    <source>
        <dbReference type="ARBA" id="ARBA00004651"/>
    </source>
</evidence>
<dbReference type="GO" id="GO:0005886">
    <property type="term" value="C:plasma membrane"/>
    <property type="evidence" value="ECO:0007669"/>
    <property type="project" value="UniProtKB-SubCell"/>
</dbReference>
<dbReference type="Gene3D" id="1.10.3470.10">
    <property type="entry name" value="ABC transporter involved in vitamin B12 uptake, BtuC"/>
    <property type="match status" value="1"/>
</dbReference>
<feature type="transmembrane region" description="Helical" evidence="8">
    <location>
        <begin position="181"/>
        <end position="206"/>
    </location>
</feature>
<feature type="transmembrane region" description="Helical" evidence="8">
    <location>
        <begin position="83"/>
        <end position="102"/>
    </location>
</feature>
<feature type="transmembrane region" description="Helical" evidence="8">
    <location>
        <begin position="227"/>
        <end position="252"/>
    </location>
</feature>
<keyword evidence="6 8" id="KW-1133">Transmembrane helix</keyword>
<feature type="transmembrane region" description="Helical" evidence="8">
    <location>
        <begin position="56"/>
        <end position="76"/>
    </location>
</feature>
<evidence type="ECO:0000256" key="2">
    <source>
        <dbReference type="ARBA" id="ARBA00007935"/>
    </source>
</evidence>
<keyword evidence="3" id="KW-0813">Transport</keyword>
<accession>A0A370GY50</accession>
<dbReference type="InterPro" id="IPR037294">
    <property type="entry name" value="ABC_BtuC-like"/>
</dbReference>
<dbReference type="CDD" id="cd06550">
    <property type="entry name" value="TM_ABC_iron-siderophores_like"/>
    <property type="match status" value="1"/>
</dbReference>
<keyword evidence="5 8" id="KW-0812">Transmembrane</keyword>
<feature type="transmembrane region" description="Helical" evidence="8">
    <location>
        <begin position="139"/>
        <end position="161"/>
    </location>
</feature>
<dbReference type="OrthoDB" id="9055647at2"/>
<dbReference type="EMBL" id="QQAX01000002">
    <property type="protein sequence ID" value="RDI48587.1"/>
    <property type="molecule type" value="Genomic_DNA"/>
</dbReference>
<comment type="caution">
    <text evidence="9">The sequence shown here is derived from an EMBL/GenBank/DDBJ whole genome shotgun (WGS) entry which is preliminary data.</text>
</comment>
<dbReference type="PANTHER" id="PTHR30472">
    <property type="entry name" value="FERRIC ENTEROBACTIN TRANSPORT SYSTEM PERMEASE PROTEIN"/>
    <property type="match status" value="1"/>
</dbReference>
<dbReference type="GO" id="GO:0033214">
    <property type="term" value="P:siderophore-iron import into cell"/>
    <property type="evidence" value="ECO:0007669"/>
    <property type="project" value="TreeGrafter"/>
</dbReference>
<evidence type="ECO:0000256" key="8">
    <source>
        <dbReference type="SAM" id="Phobius"/>
    </source>
</evidence>
<evidence type="ECO:0000256" key="3">
    <source>
        <dbReference type="ARBA" id="ARBA00022448"/>
    </source>
</evidence>
<dbReference type="Proteomes" id="UP000254720">
    <property type="component" value="Unassembled WGS sequence"/>
</dbReference>
<name>A0A370GY50_9COXI</name>
<proteinExistence type="inferred from homology"/>
<evidence type="ECO:0000256" key="5">
    <source>
        <dbReference type="ARBA" id="ARBA00022692"/>
    </source>
</evidence>
<comment type="subcellular location">
    <subcellularLocation>
        <location evidence="1">Cell membrane</location>
        <topology evidence="1">Multi-pass membrane protein</topology>
    </subcellularLocation>
</comment>
<protein>
    <submittedName>
        <fullName evidence="9">Iron complex transport system permease protein</fullName>
    </submittedName>
</protein>
<dbReference type="GO" id="GO:0022857">
    <property type="term" value="F:transmembrane transporter activity"/>
    <property type="evidence" value="ECO:0007669"/>
    <property type="project" value="InterPro"/>
</dbReference>
<reference evidence="9 10" key="1">
    <citation type="submission" date="2018-07" db="EMBL/GenBank/DDBJ databases">
        <title>Genomic Encyclopedia of Type Strains, Phase IV (KMG-IV): sequencing the most valuable type-strain genomes for metagenomic binning, comparative biology and taxonomic classification.</title>
        <authorList>
            <person name="Goeker M."/>
        </authorList>
    </citation>
    <scope>NUCLEOTIDE SEQUENCE [LARGE SCALE GENOMIC DNA]</scope>
    <source>
        <strain evidence="9 10">DSM 16500</strain>
    </source>
</reference>
<keyword evidence="7 8" id="KW-0472">Membrane</keyword>
<evidence type="ECO:0000256" key="7">
    <source>
        <dbReference type="ARBA" id="ARBA00023136"/>
    </source>
</evidence>
<evidence type="ECO:0000313" key="9">
    <source>
        <dbReference type="EMBL" id="RDI48587.1"/>
    </source>
</evidence>
<dbReference type="RefSeq" id="WP_114833396.1">
    <property type="nucleotide sequence ID" value="NZ_LR699114.1"/>
</dbReference>
<feature type="transmembrane region" description="Helical" evidence="8">
    <location>
        <begin position="264"/>
        <end position="282"/>
    </location>
</feature>
<dbReference type="SUPFAM" id="SSF81345">
    <property type="entry name" value="ABC transporter involved in vitamin B12 uptake, BtuC"/>
    <property type="match status" value="1"/>
</dbReference>
<evidence type="ECO:0000313" key="10">
    <source>
        <dbReference type="Proteomes" id="UP000254720"/>
    </source>
</evidence>
<dbReference type="InterPro" id="IPR000522">
    <property type="entry name" value="ABC_transptr_permease_BtuC"/>
</dbReference>
<dbReference type="FunFam" id="1.10.3470.10:FF:000001">
    <property type="entry name" value="Vitamin B12 ABC transporter permease BtuC"/>
    <property type="match status" value="1"/>
</dbReference>
<evidence type="ECO:0000256" key="4">
    <source>
        <dbReference type="ARBA" id="ARBA00022475"/>
    </source>
</evidence>
<keyword evidence="4" id="KW-1003">Cell membrane</keyword>
<comment type="similarity">
    <text evidence="2">Belongs to the binding-protein-dependent transport system permease family. FecCD subfamily.</text>
</comment>
<dbReference type="Pfam" id="PF01032">
    <property type="entry name" value="FecCD"/>
    <property type="match status" value="1"/>
</dbReference>
<evidence type="ECO:0000256" key="6">
    <source>
        <dbReference type="ARBA" id="ARBA00022989"/>
    </source>
</evidence>
<feature type="transmembrane region" description="Helical" evidence="8">
    <location>
        <begin position="294"/>
        <end position="313"/>
    </location>
</feature>
<sequence>MTSRFRLAFLVFCLIFFSFFLSLSKGSTSISLYQLLFDSRGDFNTILWKLRLPRTLTAFVSGGLLALAGALMQLLLQNPLADPYVLGISGGAALFTLLMMLFGFSEYGLMGGAWAGSLLTIVIILLLARKHRWQTHTLLLSGIAMACGFSACISFILLMSPNASLHSMLFWLSGDLNDARFPWFSLIILIIGFVICLMLAPGLNILGRGEKEAQALGLATRKYRITLYLLSSLFTAQAVMLAGCIGFVGLIIPHLTRLLVGYDHRIMLPVSLFLGGSILTIADTFARSLFAPQQLPVGMMMAIIGVPIFIWLLQK</sequence>
<dbReference type="AlphaFoldDB" id="A0A370GY50"/>
<feature type="transmembrane region" description="Helical" evidence="8">
    <location>
        <begin position="108"/>
        <end position="127"/>
    </location>
</feature>
<dbReference type="PANTHER" id="PTHR30472:SF25">
    <property type="entry name" value="ABC TRANSPORTER PERMEASE PROTEIN MJ0876-RELATED"/>
    <property type="match status" value="1"/>
</dbReference>
<organism evidence="9 10">
    <name type="scientific">Aquicella lusitana</name>
    <dbReference type="NCBI Taxonomy" id="254246"/>
    <lineage>
        <taxon>Bacteria</taxon>
        <taxon>Pseudomonadati</taxon>
        <taxon>Pseudomonadota</taxon>
        <taxon>Gammaproteobacteria</taxon>
        <taxon>Legionellales</taxon>
        <taxon>Coxiellaceae</taxon>
        <taxon>Aquicella</taxon>
    </lineage>
</organism>